<dbReference type="AlphaFoldDB" id="A0A915DPH8"/>
<evidence type="ECO:0000256" key="3">
    <source>
        <dbReference type="ARBA" id="ARBA00022692"/>
    </source>
</evidence>
<organism evidence="7 8">
    <name type="scientific">Ditylenchus dipsaci</name>
    <dbReference type="NCBI Taxonomy" id="166011"/>
    <lineage>
        <taxon>Eukaryota</taxon>
        <taxon>Metazoa</taxon>
        <taxon>Ecdysozoa</taxon>
        <taxon>Nematoda</taxon>
        <taxon>Chromadorea</taxon>
        <taxon>Rhabditida</taxon>
        <taxon>Tylenchina</taxon>
        <taxon>Tylenchomorpha</taxon>
        <taxon>Sphaerularioidea</taxon>
        <taxon>Anguinidae</taxon>
        <taxon>Anguininae</taxon>
        <taxon>Ditylenchus</taxon>
    </lineage>
</organism>
<keyword evidence="7" id="KW-1185">Reference proteome</keyword>
<feature type="transmembrane region" description="Helical" evidence="6">
    <location>
        <begin position="26"/>
        <end position="48"/>
    </location>
</feature>
<feature type="transmembrane region" description="Helical" evidence="6">
    <location>
        <begin position="156"/>
        <end position="176"/>
    </location>
</feature>
<keyword evidence="4 6" id="KW-1133">Transmembrane helix</keyword>
<keyword evidence="3 6" id="KW-0812">Transmembrane</keyword>
<name>A0A915DPH8_9BILA</name>
<feature type="transmembrane region" description="Helical" evidence="6">
    <location>
        <begin position="55"/>
        <end position="73"/>
    </location>
</feature>
<reference evidence="8" key="1">
    <citation type="submission" date="2022-11" db="UniProtKB">
        <authorList>
            <consortium name="WormBaseParasite"/>
        </authorList>
    </citation>
    <scope>IDENTIFICATION</scope>
</reference>
<dbReference type="WBParaSite" id="jg21752">
    <property type="protein sequence ID" value="jg21752"/>
    <property type="gene ID" value="jg21752"/>
</dbReference>
<dbReference type="PANTHER" id="PTHR21716">
    <property type="entry name" value="TRANSMEMBRANE PROTEIN"/>
    <property type="match status" value="1"/>
</dbReference>
<keyword evidence="5 6" id="KW-0472">Membrane</keyword>
<dbReference type="InterPro" id="IPR002549">
    <property type="entry name" value="AI-2E-like"/>
</dbReference>
<dbReference type="PANTHER" id="PTHR21716:SF4">
    <property type="entry name" value="TRANSMEMBRANE PROTEIN 245"/>
    <property type="match status" value="1"/>
</dbReference>
<protein>
    <submittedName>
        <fullName evidence="8">Uncharacterized protein</fullName>
    </submittedName>
</protein>
<evidence type="ECO:0000256" key="4">
    <source>
        <dbReference type="ARBA" id="ARBA00022989"/>
    </source>
</evidence>
<feature type="transmembrane region" description="Helical" evidence="6">
    <location>
        <begin position="128"/>
        <end position="149"/>
    </location>
</feature>
<evidence type="ECO:0000313" key="8">
    <source>
        <dbReference type="WBParaSite" id="jg21752"/>
    </source>
</evidence>
<comment type="similarity">
    <text evidence="2">Belongs to the autoinducer-2 exporter (AI-2E) (TC 2.A.86) family.</text>
</comment>
<comment type="subcellular location">
    <subcellularLocation>
        <location evidence="1">Membrane</location>
        <topology evidence="1">Multi-pass membrane protein</topology>
    </subcellularLocation>
</comment>
<proteinExistence type="inferred from homology"/>
<evidence type="ECO:0000256" key="6">
    <source>
        <dbReference type="SAM" id="Phobius"/>
    </source>
</evidence>
<accession>A0A915DPH8</accession>
<evidence type="ECO:0000256" key="1">
    <source>
        <dbReference type="ARBA" id="ARBA00004141"/>
    </source>
</evidence>
<evidence type="ECO:0000256" key="2">
    <source>
        <dbReference type="ARBA" id="ARBA00009773"/>
    </source>
</evidence>
<dbReference type="GO" id="GO:0016020">
    <property type="term" value="C:membrane"/>
    <property type="evidence" value="ECO:0007669"/>
    <property type="project" value="UniProtKB-SubCell"/>
</dbReference>
<evidence type="ECO:0000256" key="5">
    <source>
        <dbReference type="ARBA" id="ARBA00023136"/>
    </source>
</evidence>
<sequence length="239" mass="25820">MEALKSELTGVITENYETVIAIVQSIWGVLVMNLTLLSTIVIAILSLVLNFGFDILNFLIEIIVFLTAVYYLLASSDEQWVPLKVVNDFTSSFQFSNPSNGNNGSSAEHPQRPVLVKLWKALLVESSIFAAIPIVPPYVVGILGFFELFLVRGETVAGAVFALASLAPLFFADAAFYREIKGSHPYVTGLSVVGGIYWLGLQGAIIGPIILVCMIVLANLYNLTRAKFVGAARASGSVD</sequence>
<feature type="transmembrane region" description="Helical" evidence="6">
    <location>
        <begin position="196"/>
        <end position="218"/>
    </location>
</feature>
<dbReference type="Proteomes" id="UP000887574">
    <property type="component" value="Unplaced"/>
</dbReference>
<evidence type="ECO:0000313" key="7">
    <source>
        <dbReference type="Proteomes" id="UP000887574"/>
    </source>
</evidence>